<dbReference type="OrthoDB" id="2210at2759"/>
<reference evidence="1 2" key="1">
    <citation type="journal article" date="2015" name="Front. Microbiol.">
        <title>Genome sequence of the plant growth promoting endophytic yeast Rhodotorula graminis WP1.</title>
        <authorList>
            <person name="Firrincieli A."/>
            <person name="Otillar R."/>
            <person name="Salamov A."/>
            <person name="Schmutz J."/>
            <person name="Khan Z."/>
            <person name="Redman R.S."/>
            <person name="Fleck N.D."/>
            <person name="Lindquist E."/>
            <person name="Grigoriev I.V."/>
            <person name="Doty S.L."/>
        </authorList>
    </citation>
    <scope>NUCLEOTIDE SEQUENCE [LARGE SCALE GENOMIC DNA]</scope>
    <source>
        <strain evidence="1 2">WP1</strain>
    </source>
</reference>
<dbReference type="Proteomes" id="UP000053890">
    <property type="component" value="Unassembled WGS sequence"/>
</dbReference>
<dbReference type="OMA" id="AAMLGCW"/>
<dbReference type="STRING" id="578459.A0A194SAW9"/>
<dbReference type="GO" id="GO:0003735">
    <property type="term" value="F:structural constituent of ribosome"/>
    <property type="evidence" value="ECO:0007669"/>
    <property type="project" value="InterPro"/>
</dbReference>
<proteinExistence type="predicted"/>
<organism evidence="1 2">
    <name type="scientific">Rhodotorula graminis (strain WP1)</name>
    <dbReference type="NCBI Taxonomy" id="578459"/>
    <lineage>
        <taxon>Eukaryota</taxon>
        <taxon>Fungi</taxon>
        <taxon>Dikarya</taxon>
        <taxon>Basidiomycota</taxon>
        <taxon>Pucciniomycotina</taxon>
        <taxon>Microbotryomycetes</taxon>
        <taxon>Sporidiobolales</taxon>
        <taxon>Sporidiobolaceae</taxon>
        <taxon>Rhodotorula</taxon>
    </lineage>
</organism>
<evidence type="ECO:0008006" key="3">
    <source>
        <dbReference type="Google" id="ProtNLM"/>
    </source>
</evidence>
<dbReference type="GO" id="GO:0005763">
    <property type="term" value="C:mitochondrial small ribosomal subunit"/>
    <property type="evidence" value="ECO:0007669"/>
    <property type="project" value="TreeGrafter"/>
</dbReference>
<protein>
    <recommendedName>
        <fullName evidence="3">37S ribosomal protein mrp10, mitochondrial</fullName>
    </recommendedName>
</protein>
<dbReference type="PANTHER" id="PTHR28066">
    <property type="entry name" value="37S RIBOSOMAL PROTEIN MRP10, MITOCHONDRIAL"/>
    <property type="match status" value="1"/>
</dbReference>
<evidence type="ECO:0000313" key="2">
    <source>
        <dbReference type="Proteomes" id="UP000053890"/>
    </source>
</evidence>
<dbReference type="InterPro" id="IPR017264">
    <property type="entry name" value="Ribosomal_mS37_fun"/>
</dbReference>
<dbReference type="GO" id="GO:0032543">
    <property type="term" value="P:mitochondrial translation"/>
    <property type="evidence" value="ECO:0007669"/>
    <property type="project" value="InterPro"/>
</dbReference>
<name>A0A194SAW9_RHOGW</name>
<dbReference type="GeneID" id="28974386"/>
<keyword evidence="2" id="KW-1185">Reference proteome</keyword>
<evidence type="ECO:0000313" key="1">
    <source>
        <dbReference type="EMBL" id="KPV77752.1"/>
    </source>
</evidence>
<gene>
    <name evidence="1" type="ORF">RHOBADRAFT_41750</name>
</gene>
<dbReference type="PANTHER" id="PTHR28066:SF1">
    <property type="entry name" value="SMALL RIBOSOMAL SUBUNIT PROTEIN MS37"/>
    <property type="match status" value="1"/>
</dbReference>
<dbReference type="EMBL" id="KQ474074">
    <property type="protein sequence ID" value="KPV77752.1"/>
    <property type="molecule type" value="Genomic_DNA"/>
</dbReference>
<sequence>MHINKLKVKPRKTAYVQPCALELTAMLGCWASSGDLVNAKDCREAAIRLHECMAKPQAKGKPRVSSVNYLLARMGKVRPRSPLLARTTHTS</sequence>
<accession>A0A194SAW9</accession>
<dbReference type="RefSeq" id="XP_018273801.1">
    <property type="nucleotide sequence ID" value="XM_018413938.1"/>
</dbReference>
<dbReference type="AlphaFoldDB" id="A0A194SAW9"/>